<proteinExistence type="predicted"/>
<gene>
    <name evidence="1" type="ORF">FOMPIDRAFT_1049392</name>
</gene>
<evidence type="ECO:0000313" key="1">
    <source>
        <dbReference type="EMBL" id="EPT00892.1"/>
    </source>
</evidence>
<organism evidence="1 2">
    <name type="scientific">Fomitopsis schrenkii</name>
    <name type="common">Brown rot fungus</name>
    <dbReference type="NCBI Taxonomy" id="2126942"/>
    <lineage>
        <taxon>Eukaryota</taxon>
        <taxon>Fungi</taxon>
        <taxon>Dikarya</taxon>
        <taxon>Basidiomycota</taxon>
        <taxon>Agaricomycotina</taxon>
        <taxon>Agaricomycetes</taxon>
        <taxon>Polyporales</taxon>
        <taxon>Fomitopsis</taxon>
    </lineage>
</organism>
<sequence>MPKEIALPTTASPRVHPYSMRLRREWYARRRIFTHLVWLRLVQLALYVYRHRTRSY</sequence>
<dbReference type="Proteomes" id="UP000015241">
    <property type="component" value="Unassembled WGS sequence"/>
</dbReference>
<name>S8E798_FOMSC</name>
<evidence type="ECO:0000313" key="2">
    <source>
        <dbReference type="Proteomes" id="UP000015241"/>
    </source>
</evidence>
<keyword evidence="2" id="KW-1185">Reference proteome</keyword>
<dbReference type="AlphaFoldDB" id="S8E798"/>
<dbReference type="EMBL" id="KE504146">
    <property type="protein sequence ID" value="EPT00892.1"/>
    <property type="molecule type" value="Genomic_DNA"/>
</dbReference>
<accession>S8E798</accession>
<protein>
    <submittedName>
        <fullName evidence="1">Uncharacterized protein</fullName>
    </submittedName>
</protein>
<dbReference type="InParanoid" id="S8E798"/>
<reference evidence="1 2" key="1">
    <citation type="journal article" date="2012" name="Science">
        <title>The Paleozoic origin of enzymatic lignin decomposition reconstructed from 31 fungal genomes.</title>
        <authorList>
            <person name="Floudas D."/>
            <person name="Binder M."/>
            <person name="Riley R."/>
            <person name="Barry K."/>
            <person name="Blanchette R.A."/>
            <person name="Henrissat B."/>
            <person name="Martinez A.T."/>
            <person name="Otillar R."/>
            <person name="Spatafora J.W."/>
            <person name="Yadav J.S."/>
            <person name="Aerts A."/>
            <person name="Benoit I."/>
            <person name="Boyd A."/>
            <person name="Carlson A."/>
            <person name="Copeland A."/>
            <person name="Coutinho P.M."/>
            <person name="de Vries R.P."/>
            <person name="Ferreira P."/>
            <person name="Findley K."/>
            <person name="Foster B."/>
            <person name="Gaskell J."/>
            <person name="Glotzer D."/>
            <person name="Gorecki P."/>
            <person name="Heitman J."/>
            <person name="Hesse C."/>
            <person name="Hori C."/>
            <person name="Igarashi K."/>
            <person name="Jurgens J.A."/>
            <person name="Kallen N."/>
            <person name="Kersten P."/>
            <person name="Kohler A."/>
            <person name="Kuees U."/>
            <person name="Kumar T.K.A."/>
            <person name="Kuo A."/>
            <person name="LaButti K."/>
            <person name="Larrondo L.F."/>
            <person name="Lindquist E."/>
            <person name="Ling A."/>
            <person name="Lombard V."/>
            <person name="Lucas S."/>
            <person name="Lundell T."/>
            <person name="Martin R."/>
            <person name="McLaughlin D.J."/>
            <person name="Morgenstern I."/>
            <person name="Morin E."/>
            <person name="Murat C."/>
            <person name="Nagy L.G."/>
            <person name="Nolan M."/>
            <person name="Ohm R.A."/>
            <person name="Patyshakuliyeva A."/>
            <person name="Rokas A."/>
            <person name="Ruiz-Duenas F.J."/>
            <person name="Sabat G."/>
            <person name="Salamov A."/>
            <person name="Samejima M."/>
            <person name="Schmutz J."/>
            <person name="Slot J.C."/>
            <person name="St John F."/>
            <person name="Stenlid J."/>
            <person name="Sun H."/>
            <person name="Sun S."/>
            <person name="Syed K."/>
            <person name="Tsang A."/>
            <person name="Wiebenga A."/>
            <person name="Young D."/>
            <person name="Pisabarro A."/>
            <person name="Eastwood D.C."/>
            <person name="Martin F."/>
            <person name="Cullen D."/>
            <person name="Grigoriev I.V."/>
            <person name="Hibbett D.S."/>
        </authorList>
    </citation>
    <scope>NUCLEOTIDE SEQUENCE</scope>
    <source>
        <strain evidence="2">FP-58527</strain>
    </source>
</reference>
<dbReference type="HOGENOM" id="CLU_3014152_0_0_1"/>